<evidence type="ECO:0000259" key="11">
    <source>
        <dbReference type="PROSITE" id="PS51820"/>
    </source>
</evidence>
<dbReference type="PANTHER" id="PTHR42715:SF27">
    <property type="entry name" value="BETA-GLUCOSIDASE-RELATED"/>
    <property type="match status" value="1"/>
</dbReference>
<dbReference type="FunFam" id="3.20.20.300:FF:000006">
    <property type="entry name" value="Beta-glucosidase H"/>
    <property type="match status" value="1"/>
</dbReference>
<dbReference type="Pfam" id="PF14310">
    <property type="entry name" value="Fn3-like"/>
    <property type="match status" value="1"/>
</dbReference>
<feature type="domain" description="PA14" evidence="11">
    <location>
        <begin position="412"/>
        <end position="573"/>
    </location>
</feature>
<comment type="catalytic activity">
    <reaction evidence="1 10">
        <text>Hydrolysis of terminal, non-reducing beta-D-glucosyl residues with release of beta-D-glucose.</text>
        <dbReference type="EC" id="3.2.1.21"/>
    </reaction>
</comment>
<dbReference type="Proteomes" id="UP000717696">
    <property type="component" value="Unassembled WGS sequence"/>
</dbReference>
<keyword evidence="9 10" id="KW-0624">Polysaccharide degradation</keyword>
<comment type="caution">
    <text evidence="12">The sequence shown here is derived from an EMBL/GenBank/DDBJ whole genome shotgun (WGS) entry which is preliminary data.</text>
</comment>
<evidence type="ECO:0000256" key="9">
    <source>
        <dbReference type="ARBA" id="ARBA00023326"/>
    </source>
</evidence>
<dbReference type="PANTHER" id="PTHR42715">
    <property type="entry name" value="BETA-GLUCOSIDASE"/>
    <property type="match status" value="1"/>
</dbReference>
<keyword evidence="4 10" id="KW-0378">Hydrolase</keyword>
<proteinExistence type="inferred from homology"/>
<dbReference type="Pfam" id="PF00933">
    <property type="entry name" value="Glyco_hydro_3"/>
    <property type="match status" value="1"/>
</dbReference>
<accession>A0A9P9IZE8</accession>
<dbReference type="PROSITE" id="PS00775">
    <property type="entry name" value="GLYCOSYL_HYDROL_F3"/>
    <property type="match status" value="1"/>
</dbReference>
<dbReference type="InterPro" id="IPR001764">
    <property type="entry name" value="Glyco_hydro_3_N"/>
</dbReference>
<keyword evidence="7 10" id="KW-0119">Carbohydrate metabolism</keyword>
<dbReference type="OrthoDB" id="47059at2759"/>
<dbReference type="PRINTS" id="PR00133">
    <property type="entry name" value="GLHYDRLASE3"/>
</dbReference>
<dbReference type="SUPFAM" id="SSF51445">
    <property type="entry name" value="(Trans)glycosidases"/>
    <property type="match status" value="1"/>
</dbReference>
<keyword evidence="5" id="KW-0136">Cellulose degradation</keyword>
<dbReference type="PROSITE" id="PS51820">
    <property type="entry name" value="PA14"/>
    <property type="match status" value="1"/>
</dbReference>
<dbReference type="SUPFAM" id="SSF52279">
    <property type="entry name" value="Beta-D-glucan exohydrolase, C-terminal domain"/>
    <property type="match status" value="1"/>
</dbReference>
<dbReference type="InterPro" id="IPR036962">
    <property type="entry name" value="Glyco_hydro_3_N_sf"/>
</dbReference>
<dbReference type="Gene3D" id="2.60.120.260">
    <property type="entry name" value="Galactose-binding domain-like"/>
    <property type="match status" value="1"/>
</dbReference>
<reference evidence="12" key="1">
    <citation type="journal article" date="2021" name="Nat. Commun.">
        <title>Genetic determinants of endophytism in the Arabidopsis root mycobiome.</title>
        <authorList>
            <person name="Mesny F."/>
            <person name="Miyauchi S."/>
            <person name="Thiergart T."/>
            <person name="Pickel B."/>
            <person name="Atanasova L."/>
            <person name="Karlsson M."/>
            <person name="Huettel B."/>
            <person name="Barry K.W."/>
            <person name="Haridas S."/>
            <person name="Chen C."/>
            <person name="Bauer D."/>
            <person name="Andreopoulos W."/>
            <person name="Pangilinan J."/>
            <person name="LaButti K."/>
            <person name="Riley R."/>
            <person name="Lipzen A."/>
            <person name="Clum A."/>
            <person name="Drula E."/>
            <person name="Henrissat B."/>
            <person name="Kohler A."/>
            <person name="Grigoriev I.V."/>
            <person name="Martin F.M."/>
            <person name="Hacquard S."/>
        </authorList>
    </citation>
    <scope>NUCLEOTIDE SEQUENCE</scope>
    <source>
        <strain evidence="12">MPI-CAGE-AT-0021</strain>
    </source>
</reference>
<evidence type="ECO:0000256" key="3">
    <source>
        <dbReference type="ARBA" id="ARBA00005336"/>
    </source>
</evidence>
<keyword evidence="13" id="KW-1185">Reference proteome</keyword>
<dbReference type="Gene3D" id="2.60.40.10">
    <property type="entry name" value="Immunoglobulins"/>
    <property type="match status" value="1"/>
</dbReference>
<dbReference type="InterPro" id="IPR017853">
    <property type="entry name" value="GH"/>
</dbReference>
<dbReference type="Pfam" id="PF07691">
    <property type="entry name" value="PA14"/>
    <property type="match status" value="1"/>
</dbReference>
<dbReference type="InterPro" id="IPR013783">
    <property type="entry name" value="Ig-like_fold"/>
</dbReference>
<evidence type="ECO:0000256" key="7">
    <source>
        <dbReference type="ARBA" id="ARBA00023277"/>
    </source>
</evidence>
<dbReference type="InterPro" id="IPR019800">
    <property type="entry name" value="Glyco_hydro_3_AS"/>
</dbReference>
<comment type="similarity">
    <text evidence="3 10">Belongs to the glycosyl hydrolase 3 family.</text>
</comment>
<dbReference type="InterPro" id="IPR050288">
    <property type="entry name" value="Cellulose_deg_GH3"/>
</dbReference>
<dbReference type="InterPro" id="IPR036881">
    <property type="entry name" value="Glyco_hydro_3_C_sf"/>
</dbReference>
<dbReference type="InterPro" id="IPR026891">
    <property type="entry name" value="Fn3-like"/>
</dbReference>
<keyword evidence="6" id="KW-0325">Glycoprotein</keyword>
<dbReference type="GO" id="GO:0030245">
    <property type="term" value="P:cellulose catabolic process"/>
    <property type="evidence" value="ECO:0007669"/>
    <property type="project" value="UniProtKB-KW"/>
</dbReference>
<organism evidence="12 13">
    <name type="scientific">Dactylonectria estremocensis</name>
    <dbReference type="NCBI Taxonomy" id="1079267"/>
    <lineage>
        <taxon>Eukaryota</taxon>
        <taxon>Fungi</taxon>
        <taxon>Dikarya</taxon>
        <taxon>Ascomycota</taxon>
        <taxon>Pezizomycotina</taxon>
        <taxon>Sordariomycetes</taxon>
        <taxon>Hypocreomycetidae</taxon>
        <taxon>Hypocreales</taxon>
        <taxon>Nectriaceae</taxon>
        <taxon>Dactylonectria</taxon>
    </lineage>
</organism>
<evidence type="ECO:0000256" key="1">
    <source>
        <dbReference type="ARBA" id="ARBA00000448"/>
    </source>
</evidence>
<gene>
    <name evidence="12" type="ORF">B0J13DRAFT_637282</name>
</gene>
<dbReference type="InterPro" id="IPR011658">
    <property type="entry name" value="PA14_dom"/>
</dbReference>
<evidence type="ECO:0000256" key="8">
    <source>
        <dbReference type="ARBA" id="ARBA00023295"/>
    </source>
</evidence>
<evidence type="ECO:0000313" key="12">
    <source>
        <dbReference type="EMBL" id="KAH7141543.1"/>
    </source>
</evidence>
<dbReference type="SMART" id="SM01217">
    <property type="entry name" value="Fn3_like"/>
    <property type="match status" value="1"/>
</dbReference>
<dbReference type="FunFam" id="2.60.40.10:FF:000495">
    <property type="entry name" value="Periplasmic beta-glucosidase"/>
    <property type="match status" value="1"/>
</dbReference>
<dbReference type="Gene3D" id="3.40.50.1700">
    <property type="entry name" value="Glycoside hydrolase family 3 C-terminal domain"/>
    <property type="match status" value="1"/>
</dbReference>
<protein>
    <recommendedName>
        <fullName evidence="10">beta-glucosidase</fullName>
        <ecNumber evidence="10">3.2.1.21</ecNumber>
    </recommendedName>
</protein>
<evidence type="ECO:0000256" key="10">
    <source>
        <dbReference type="RuleBase" id="RU361161"/>
    </source>
</evidence>
<sequence length="853" mass="93014">MGDLSIPEPLSLPLHSAAEPYFDVEHVLKELSSKEKIGLLSGIDFWHTKAVPRLNVPSIRLSDGPNGVRGTRFFNGVPAACFPCGTGLAATWNTDLLQSAGSLMGIEARAKGVHVLLGPTVNMQRSPLGGRAFESFSEDPVLAGRCAASIISGIEQTGVIASIKHFVANDQEHERMAVDSLVTERALREIYVLPFQIAVRDANPGSFMTSYNKVNGIHVSDNPKLIQKIVRGEWGWDGLVMSDWYGTYSTVEAINAGLDLEMPGPSRWRGELINHALMSRKLENDIVDQRVREVLKCVHRAIKTGTPENASEEPRDTVETASLLRDIAGQSVVLLKNTEQVLPFKKDKPVAVIGANAKAAVYCGGGSATLRPYYAVSPFDGISKKNKNVRYSLGCHAHKMLPMLGPQMKTSDGRLGVTFKAFTSPDSNKDRQPVDTLHLEDTDMYFADYYHTELKEDLWWGEIEALFEADETCEFEFGLCVFGTARLYVDGELLIDNETVQRSGGSFFNVGTVEETGIKKVAAGETYTIKVVFASGAASTLKDTDGVVSFGGGGVRIGGAKVINPDDEIRKAVELAKTVDQVVLCVGLNSDFEQEGHDRSHMDLPGRTDELIAAVAAANPRAVVVVQSGSPVTMPWAESVSGVVQAWYGGNETGNAIADVLFGDTNPSGKLPLSFPVLVEDNPAFLNYRSEHGRVLYGEDVYVGYRFYEAVKRRTQWSFGWGLSYTTFALSGLRVRLDNGPKGGLVVVNVTVQNTGAVDGSEVVQVYVSQQSPSIKRPVKEMKGFTKVFVGKGGSVTAQVVIERKYATSFWDETRHKWTEESGLYDVLVGNCSAETPLKQTFEVKETAWWSGL</sequence>
<dbReference type="EMBL" id="JAGMUU010000012">
    <property type="protein sequence ID" value="KAH7141543.1"/>
    <property type="molecule type" value="Genomic_DNA"/>
</dbReference>
<dbReference type="InterPro" id="IPR002772">
    <property type="entry name" value="Glyco_hydro_3_C"/>
</dbReference>
<evidence type="ECO:0000256" key="4">
    <source>
        <dbReference type="ARBA" id="ARBA00022801"/>
    </source>
</evidence>
<dbReference type="SMART" id="SM00758">
    <property type="entry name" value="PA14"/>
    <property type="match status" value="1"/>
</dbReference>
<evidence type="ECO:0000313" key="13">
    <source>
        <dbReference type="Proteomes" id="UP000717696"/>
    </source>
</evidence>
<evidence type="ECO:0000256" key="6">
    <source>
        <dbReference type="ARBA" id="ARBA00023180"/>
    </source>
</evidence>
<dbReference type="Pfam" id="PF01915">
    <property type="entry name" value="Glyco_hydro_3_C"/>
    <property type="match status" value="1"/>
</dbReference>
<keyword evidence="8 10" id="KW-0326">Glycosidase</keyword>
<dbReference type="InterPro" id="IPR037524">
    <property type="entry name" value="PA14/GLEYA"/>
</dbReference>
<dbReference type="Gene3D" id="3.20.20.300">
    <property type="entry name" value="Glycoside hydrolase, family 3, N-terminal domain"/>
    <property type="match status" value="1"/>
</dbReference>
<comment type="pathway">
    <text evidence="2 10">Glycan metabolism; cellulose degradation.</text>
</comment>
<evidence type="ECO:0000256" key="5">
    <source>
        <dbReference type="ARBA" id="ARBA00023001"/>
    </source>
</evidence>
<dbReference type="AlphaFoldDB" id="A0A9P9IZE8"/>
<dbReference type="EC" id="3.2.1.21" evidence="10"/>
<dbReference type="GO" id="GO:0008422">
    <property type="term" value="F:beta-glucosidase activity"/>
    <property type="evidence" value="ECO:0007669"/>
    <property type="project" value="UniProtKB-EC"/>
</dbReference>
<evidence type="ECO:0000256" key="2">
    <source>
        <dbReference type="ARBA" id="ARBA00004987"/>
    </source>
</evidence>
<name>A0A9P9IZE8_9HYPO</name>